<feature type="domain" description="Beta-xylosidase C-terminal Concanavalin A-like" evidence="7">
    <location>
        <begin position="336"/>
        <end position="517"/>
    </location>
</feature>
<evidence type="ECO:0000256" key="4">
    <source>
        <dbReference type="PIRSR" id="PIRSR606710-1"/>
    </source>
</evidence>
<dbReference type="Pfam" id="PF17851">
    <property type="entry name" value="GH43_C2"/>
    <property type="match status" value="1"/>
</dbReference>
<dbReference type="Proteomes" id="UP000718012">
    <property type="component" value="Unassembled WGS sequence"/>
</dbReference>
<dbReference type="InterPro" id="IPR051795">
    <property type="entry name" value="Glycosyl_Hydrlase_43"/>
</dbReference>
<feature type="site" description="Important for catalytic activity, responsible for pKa modulation of the active site Glu and correct orientation of both the proton donor and substrate" evidence="5">
    <location>
        <position position="158"/>
    </location>
</feature>
<gene>
    <name evidence="8" type="ORF">K8U81_05970</name>
</gene>
<evidence type="ECO:0000256" key="5">
    <source>
        <dbReference type="PIRSR" id="PIRSR606710-2"/>
    </source>
</evidence>
<reference evidence="8" key="1">
    <citation type="journal article" date="2021" name="PeerJ">
        <title>Extensive microbial diversity within the chicken gut microbiome revealed by metagenomics and culture.</title>
        <authorList>
            <person name="Gilroy R."/>
            <person name="Ravi A."/>
            <person name="Getino M."/>
            <person name="Pursley I."/>
            <person name="Horton D.L."/>
            <person name="Alikhan N.F."/>
            <person name="Baker D."/>
            <person name="Gharbi K."/>
            <person name="Hall N."/>
            <person name="Watson M."/>
            <person name="Adriaenssens E.M."/>
            <person name="Foster-Nyarko E."/>
            <person name="Jarju S."/>
            <person name="Secka A."/>
            <person name="Antonio M."/>
            <person name="Oren A."/>
            <person name="Chaudhuri R.R."/>
            <person name="La Ragione R."/>
            <person name="Hildebrand F."/>
            <person name="Pallen M.J."/>
        </authorList>
    </citation>
    <scope>NUCLEOTIDE SEQUENCE</scope>
    <source>
        <strain evidence="8">CHK165-8395</strain>
    </source>
</reference>
<evidence type="ECO:0000256" key="6">
    <source>
        <dbReference type="RuleBase" id="RU361187"/>
    </source>
</evidence>
<sequence>MIRTLLLSTISFLCLNSIGQNVSYSPTSLNTWGDQGNGTYINPILNADYSDPDVIRVGNKYYMVASDFHFLGMQVLESEDMVNWKLLSQVYSRFDFPGWDTNEHYAGGSWAPSIRHHDGKFWVFFCTPDEGLFMSNAANPAGPWSPLVNVCHVEKWEDPCPFWDDDGQAYLGRSIHGAGPIIIHKMSPDGTKLLDEGRTVYTGPVAEGTKIHKINGYYYLSIPEGGVSEGWQTVLRSKNIYGPYEKKVVLEQGSTNINGPHQGAMVDTPYGEWFFFHFQQYNPLGRVVHLQPMHWKNDWPVIGVDMDMNGIGEPVTVWTKPRTGKQSIITVPQTDDDFSSGKLSLQWQFNHNPENKAWSLTEQKGMLTFHALRASSFKQARNTLTQKTMGYKGTATTKMIYTELTEGQYCGLACIGKENYLIGIAKQNGKTFLYFEKDGIIKQKETISGEDIYLRLKVDAKENNYQFLASQDGKSYKEIGTSFNMKFGNWKGVRIGLYCYNTQSADGKVAFDWFQYEHDGPSIQNKH</sequence>
<dbReference type="EMBL" id="DYXD01000133">
    <property type="protein sequence ID" value="HJF07723.1"/>
    <property type="molecule type" value="Genomic_DNA"/>
</dbReference>
<comment type="similarity">
    <text evidence="1 6">Belongs to the glycosyl hydrolase 43 family.</text>
</comment>
<reference evidence="8" key="2">
    <citation type="submission" date="2021-09" db="EMBL/GenBank/DDBJ databases">
        <authorList>
            <person name="Gilroy R."/>
        </authorList>
    </citation>
    <scope>NUCLEOTIDE SEQUENCE</scope>
    <source>
        <strain evidence="8">CHK165-8395</strain>
    </source>
</reference>
<evidence type="ECO:0000313" key="8">
    <source>
        <dbReference type="EMBL" id="HJF07723.1"/>
    </source>
</evidence>
<dbReference type="GO" id="GO:0005975">
    <property type="term" value="P:carbohydrate metabolic process"/>
    <property type="evidence" value="ECO:0007669"/>
    <property type="project" value="InterPro"/>
</dbReference>
<dbReference type="CDD" id="cd09001">
    <property type="entry name" value="GH43_FsAxh1-like"/>
    <property type="match status" value="1"/>
</dbReference>
<keyword evidence="3 6" id="KW-0326">Glycosidase</keyword>
<feature type="active site" description="Proton donor" evidence="4">
    <location>
        <position position="207"/>
    </location>
</feature>
<evidence type="ECO:0000256" key="3">
    <source>
        <dbReference type="ARBA" id="ARBA00023295"/>
    </source>
</evidence>
<name>A0A921FDL6_9BACT</name>
<dbReference type="InterPro" id="IPR006710">
    <property type="entry name" value="Glyco_hydro_43"/>
</dbReference>
<comment type="caution">
    <text evidence="8">The sequence shown here is derived from an EMBL/GenBank/DDBJ whole genome shotgun (WGS) entry which is preliminary data.</text>
</comment>
<dbReference type="AlphaFoldDB" id="A0A921FDL6"/>
<dbReference type="SUPFAM" id="SSF75005">
    <property type="entry name" value="Arabinanase/levansucrase/invertase"/>
    <property type="match status" value="1"/>
</dbReference>
<dbReference type="Pfam" id="PF04616">
    <property type="entry name" value="Glyco_hydro_43"/>
    <property type="match status" value="1"/>
</dbReference>
<proteinExistence type="inferred from homology"/>
<dbReference type="Gene3D" id="2.115.10.20">
    <property type="entry name" value="Glycosyl hydrolase domain, family 43"/>
    <property type="match status" value="1"/>
</dbReference>
<evidence type="ECO:0000256" key="2">
    <source>
        <dbReference type="ARBA" id="ARBA00022801"/>
    </source>
</evidence>
<dbReference type="InterPro" id="IPR023296">
    <property type="entry name" value="Glyco_hydro_beta-prop_sf"/>
</dbReference>
<feature type="active site" description="Proton acceptor" evidence="4">
    <location>
        <position position="51"/>
    </location>
</feature>
<organism evidence="8 9">
    <name type="scientific">Phocaeicola coprocola</name>
    <dbReference type="NCBI Taxonomy" id="310298"/>
    <lineage>
        <taxon>Bacteria</taxon>
        <taxon>Pseudomonadati</taxon>
        <taxon>Bacteroidota</taxon>
        <taxon>Bacteroidia</taxon>
        <taxon>Bacteroidales</taxon>
        <taxon>Bacteroidaceae</taxon>
        <taxon>Phocaeicola</taxon>
    </lineage>
</organism>
<dbReference type="PANTHER" id="PTHR42812">
    <property type="entry name" value="BETA-XYLOSIDASE"/>
    <property type="match status" value="1"/>
</dbReference>
<dbReference type="GO" id="GO:0004553">
    <property type="term" value="F:hydrolase activity, hydrolyzing O-glycosyl compounds"/>
    <property type="evidence" value="ECO:0007669"/>
    <property type="project" value="InterPro"/>
</dbReference>
<dbReference type="InterPro" id="IPR013320">
    <property type="entry name" value="ConA-like_dom_sf"/>
</dbReference>
<evidence type="ECO:0000259" key="7">
    <source>
        <dbReference type="Pfam" id="PF17851"/>
    </source>
</evidence>
<keyword evidence="2 6" id="KW-0378">Hydrolase</keyword>
<evidence type="ECO:0000313" key="9">
    <source>
        <dbReference type="Proteomes" id="UP000718012"/>
    </source>
</evidence>
<evidence type="ECO:0000256" key="1">
    <source>
        <dbReference type="ARBA" id="ARBA00009865"/>
    </source>
</evidence>
<dbReference type="SUPFAM" id="SSF49899">
    <property type="entry name" value="Concanavalin A-like lectins/glucanases"/>
    <property type="match status" value="1"/>
</dbReference>
<dbReference type="Gene3D" id="2.60.120.200">
    <property type="match status" value="1"/>
</dbReference>
<dbReference type="InterPro" id="IPR041542">
    <property type="entry name" value="GH43_C2"/>
</dbReference>
<protein>
    <submittedName>
        <fullName evidence="8">Glycoside hydrolase 43 family protein</fullName>
    </submittedName>
</protein>
<accession>A0A921FDL6</accession>
<dbReference type="PANTHER" id="PTHR42812:SF12">
    <property type="entry name" value="BETA-XYLOSIDASE-RELATED"/>
    <property type="match status" value="1"/>
</dbReference>